<accession>A0AA38PK40</accession>
<keyword evidence="3" id="KW-1185">Reference proteome</keyword>
<organism evidence="2 3">
    <name type="scientific">Lentinula raphanica</name>
    <dbReference type="NCBI Taxonomy" id="153919"/>
    <lineage>
        <taxon>Eukaryota</taxon>
        <taxon>Fungi</taxon>
        <taxon>Dikarya</taxon>
        <taxon>Basidiomycota</taxon>
        <taxon>Agaricomycotina</taxon>
        <taxon>Agaricomycetes</taxon>
        <taxon>Agaricomycetidae</taxon>
        <taxon>Agaricales</taxon>
        <taxon>Marasmiineae</taxon>
        <taxon>Omphalotaceae</taxon>
        <taxon>Lentinula</taxon>
    </lineage>
</organism>
<sequence length="725" mass="78629">MPSPRHSPPQALTPDDSFIPRREFHTTPEHIRSSFSLLCFAGSNLLRLYAFPSSVVSVFRRFFDRRIHSEKTDHDNNYTQFELEGKLWTNKSLATERLLVEMLNIIYRSGFTYLSTIDYGRESDDRLAIAFSRPDPHLGQSAPHGSSLKVSSPTPIPDQFKPRVPFALSFPSAIVLRVVCPPLHSTPAILQAVRGAWPRGVQTEKKVGENSFEFKLKGYRWFQEDTFATDSLRYILALLSSLDAHSFTLQASISLTNRSRNKDLWIFTGPPAPDGFDSPAPSILNASPNLQGQKALGSHTRLATDPIPTSSSPIPPSYHARAATDNLGRKSPQYLQHSPTGSSGSLPSPGLRKAAPRAQVPVSVHDTDGEIPEFTGYRADLPSVIPDGVENMTGVGAAQATPDVFYSTSPFGAPINASSPPGTPRETPPLQQSRTSSAESTHVDSPSPRSAEMGREDELLPPGVFKDSGLYRDSTFSTNSDMSAEIPIKWTGANPESPVEQRRVSEGPKFPGGWEATPIEEKEEPDVARRASFDFRLDQNREPERPVHDVRVASPEITRPENDTRKSEAGLIELNATAASSTPPPPLPTEPSNKDAPPSANGKQREAGSGVGWVLVNIEGRNEDGTVTSPVSPGVDDSAAPSSAAAQTHHEDNKAASENPPSTKSADAPSDAPSTPKTKAVVIVENSDAKKGKHKKDSSGSRIKRLLSLTRRDSVSRTEAPTHGQ</sequence>
<feature type="compositionally biased region" description="Basic and acidic residues" evidence="1">
    <location>
        <begin position="558"/>
        <end position="568"/>
    </location>
</feature>
<dbReference type="Proteomes" id="UP001163846">
    <property type="component" value="Unassembled WGS sequence"/>
</dbReference>
<feature type="compositionally biased region" description="Polar residues" evidence="1">
    <location>
        <begin position="429"/>
        <end position="448"/>
    </location>
</feature>
<gene>
    <name evidence="2" type="ORF">F5878DRAFT_178420</name>
</gene>
<evidence type="ECO:0000256" key="1">
    <source>
        <dbReference type="SAM" id="MobiDB-lite"/>
    </source>
</evidence>
<feature type="compositionally biased region" description="Basic and acidic residues" evidence="1">
    <location>
        <begin position="525"/>
        <end position="551"/>
    </location>
</feature>
<evidence type="ECO:0000313" key="2">
    <source>
        <dbReference type="EMBL" id="KAJ3844090.1"/>
    </source>
</evidence>
<dbReference type="EMBL" id="MU805960">
    <property type="protein sequence ID" value="KAJ3844090.1"/>
    <property type="molecule type" value="Genomic_DNA"/>
</dbReference>
<dbReference type="PANTHER" id="PTHR38696:SF1">
    <property type="entry name" value="MEDIATOR OF RNA POLYMERASE II TRANSCRIPTION SUBUNIT 13"/>
    <property type="match status" value="1"/>
</dbReference>
<feature type="region of interest" description="Disordered" evidence="1">
    <location>
        <begin position="276"/>
        <end position="374"/>
    </location>
</feature>
<comment type="caution">
    <text evidence="2">The sequence shown here is derived from an EMBL/GenBank/DDBJ whole genome shotgun (WGS) entry which is preliminary data.</text>
</comment>
<feature type="compositionally biased region" description="Polar residues" evidence="1">
    <location>
        <begin position="409"/>
        <end position="420"/>
    </location>
</feature>
<protein>
    <submittedName>
        <fullName evidence="2">Uncharacterized protein</fullName>
    </submittedName>
</protein>
<feature type="compositionally biased region" description="Low complexity" evidence="1">
    <location>
        <begin position="338"/>
        <end position="351"/>
    </location>
</feature>
<dbReference type="PANTHER" id="PTHR38696">
    <property type="entry name" value="MEDIATOR OF RNA POLYMERASE II TRANSCRIPTION SUBUNIT 13"/>
    <property type="match status" value="1"/>
</dbReference>
<feature type="region of interest" description="Disordered" evidence="1">
    <location>
        <begin position="409"/>
        <end position="725"/>
    </location>
</feature>
<name>A0AA38PK40_9AGAR</name>
<evidence type="ECO:0000313" key="3">
    <source>
        <dbReference type="Proteomes" id="UP001163846"/>
    </source>
</evidence>
<proteinExistence type="predicted"/>
<dbReference type="AlphaFoldDB" id="A0AA38PK40"/>
<reference evidence="2" key="1">
    <citation type="submission" date="2022-08" db="EMBL/GenBank/DDBJ databases">
        <authorList>
            <consortium name="DOE Joint Genome Institute"/>
            <person name="Min B."/>
            <person name="Riley R."/>
            <person name="Sierra-Patev S."/>
            <person name="Naranjo-Ortiz M."/>
            <person name="Looney B."/>
            <person name="Konkel Z."/>
            <person name="Slot J.C."/>
            <person name="Sakamoto Y."/>
            <person name="Steenwyk J.L."/>
            <person name="Rokas A."/>
            <person name="Carro J."/>
            <person name="Camarero S."/>
            <person name="Ferreira P."/>
            <person name="Molpeceres G."/>
            <person name="Ruiz-Duenas F.J."/>
            <person name="Serrano A."/>
            <person name="Henrissat B."/>
            <person name="Drula E."/>
            <person name="Hughes K.W."/>
            <person name="Mata J.L."/>
            <person name="Ishikawa N.K."/>
            <person name="Vargas-Isla R."/>
            <person name="Ushijima S."/>
            <person name="Smith C.A."/>
            <person name="Ahrendt S."/>
            <person name="Andreopoulos W."/>
            <person name="He G."/>
            <person name="Labutti K."/>
            <person name="Lipzen A."/>
            <person name="Ng V."/>
            <person name="Sandor L."/>
            <person name="Barry K."/>
            <person name="Martinez A.T."/>
            <person name="Xiao Y."/>
            <person name="Gibbons J.G."/>
            <person name="Terashima K."/>
            <person name="Hibbett D.S."/>
            <person name="Grigoriev I.V."/>
        </authorList>
    </citation>
    <scope>NUCLEOTIDE SEQUENCE</scope>
    <source>
        <strain evidence="2">TFB9207</strain>
    </source>
</reference>